<dbReference type="Proteomes" id="UP000199477">
    <property type="component" value="Unassembled WGS sequence"/>
</dbReference>
<dbReference type="GO" id="GO:0009279">
    <property type="term" value="C:cell outer membrane"/>
    <property type="evidence" value="ECO:0007669"/>
    <property type="project" value="UniProtKB-SubCell"/>
</dbReference>
<feature type="compositionally biased region" description="Basic and acidic residues" evidence="3">
    <location>
        <begin position="494"/>
        <end position="506"/>
    </location>
</feature>
<dbReference type="Gene3D" id="2.20.200.10">
    <property type="entry name" value="Outer membrane efflux proteins (OEP)"/>
    <property type="match status" value="1"/>
</dbReference>
<name>A0A1I2JMU1_9GAMM</name>
<proteinExistence type="inferred from homology"/>
<accession>A0A1I2JMU1</accession>
<dbReference type="InterPro" id="IPR003423">
    <property type="entry name" value="OMP_efflux"/>
</dbReference>
<dbReference type="STRING" id="500610.SAMN02799615_04110"/>
<dbReference type="EMBL" id="FONH01000027">
    <property type="protein sequence ID" value="SFF55223.1"/>
    <property type="molecule type" value="Genomic_DNA"/>
</dbReference>
<feature type="region of interest" description="Disordered" evidence="3">
    <location>
        <begin position="487"/>
        <end position="506"/>
    </location>
</feature>
<organism evidence="4 5">
    <name type="scientific">Dyella marensis</name>
    <dbReference type="NCBI Taxonomy" id="500610"/>
    <lineage>
        <taxon>Bacteria</taxon>
        <taxon>Pseudomonadati</taxon>
        <taxon>Pseudomonadota</taxon>
        <taxon>Gammaproteobacteria</taxon>
        <taxon>Lysobacterales</taxon>
        <taxon>Rhodanobacteraceae</taxon>
        <taxon>Dyella</taxon>
    </lineage>
</organism>
<evidence type="ECO:0000313" key="4">
    <source>
        <dbReference type="EMBL" id="SFF55223.1"/>
    </source>
</evidence>
<sequence>MRRSWKGTDMTPIRTTVIAFAVACLVSGCNLAPHYVRPGSPVPEAFAEGEGTSAPAAAATPVADLGWREVFTDPALQEVIALALDNNRDLRVAALNIEVARAQYRVQRADLSPSLSVNGSGNSSRTPGDLSATGRPQVTRDYSATLGFSAYELDLFGRVRNLKEQALQQFLSTAEARRSTHISLVAQVVTAYYTLAADQELLKLAQSTLASQEYSYRLQQRSFDYGVASELTISQARTTVESARSDVERYTAQVAQDHNALTLLVGAAVPARLLPDALPATADAERNVLAAVPAGLSSDLLQRRPDILEAERNLRAANANIGAARAAFYPGISLTASAGSASASLSGLFDAGSGSWSFAPSISIPIFNAGRNRANLDMAKANRDIDVARYEKAIQTAFREVADALAQRGTLGRQLQAQQALVDASADSYRLSQARFDRGVDSYLGVLDAQRSLYSAQQSLIGTRLDRLTNLVTFYKAMGGGWVSSTADATGHSSSHDQMKTASIKD</sequence>
<keyword evidence="2" id="KW-0449">Lipoprotein</keyword>
<dbReference type="GO" id="GO:0015562">
    <property type="term" value="F:efflux transmembrane transporter activity"/>
    <property type="evidence" value="ECO:0007669"/>
    <property type="project" value="InterPro"/>
</dbReference>
<dbReference type="AlphaFoldDB" id="A0A1I2JMU1"/>
<gene>
    <name evidence="4" type="ORF">SAMN02799615_04110</name>
</gene>
<comment type="similarity">
    <text evidence="1 2">Belongs to the outer membrane factor (OMF) (TC 1.B.17) family.</text>
</comment>
<comment type="subcellular location">
    <subcellularLocation>
        <location evidence="2">Cell outer membrane</location>
        <topology evidence="2">Lipid-anchor</topology>
    </subcellularLocation>
</comment>
<evidence type="ECO:0000256" key="1">
    <source>
        <dbReference type="ARBA" id="ARBA00007613"/>
    </source>
</evidence>
<protein>
    <submittedName>
        <fullName evidence="4">Outer membrane protein, multidrug efflux system</fullName>
    </submittedName>
</protein>
<keyword evidence="2" id="KW-0564">Palmitate</keyword>
<feature type="compositionally biased region" description="Polar residues" evidence="3">
    <location>
        <begin position="115"/>
        <end position="126"/>
    </location>
</feature>
<dbReference type="PANTHER" id="PTHR30203:SF32">
    <property type="entry name" value="CATION EFFLUX SYSTEM PROTEIN CUSC"/>
    <property type="match status" value="1"/>
</dbReference>
<feature type="region of interest" description="Disordered" evidence="3">
    <location>
        <begin position="115"/>
        <end position="136"/>
    </location>
</feature>
<keyword evidence="2" id="KW-0812">Transmembrane</keyword>
<dbReference type="NCBIfam" id="TIGR01845">
    <property type="entry name" value="outer_NodT"/>
    <property type="match status" value="1"/>
</dbReference>
<evidence type="ECO:0000256" key="2">
    <source>
        <dbReference type="RuleBase" id="RU362097"/>
    </source>
</evidence>
<keyword evidence="5" id="KW-1185">Reference proteome</keyword>
<evidence type="ECO:0000256" key="3">
    <source>
        <dbReference type="SAM" id="MobiDB-lite"/>
    </source>
</evidence>
<keyword evidence="2" id="KW-1134">Transmembrane beta strand</keyword>
<dbReference type="SUPFAM" id="SSF56954">
    <property type="entry name" value="Outer membrane efflux proteins (OEP)"/>
    <property type="match status" value="1"/>
</dbReference>
<keyword evidence="2" id="KW-0472">Membrane</keyword>
<evidence type="ECO:0000313" key="5">
    <source>
        <dbReference type="Proteomes" id="UP000199477"/>
    </source>
</evidence>
<dbReference type="InterPro" id="IPR010131">
    <property type="entry name" value="MdtP/NodT-like"/>
</dbReference>
<dbReference type="Pfam" id="PF02321">
    <property type="entry name" value="OEP"/>
    <property type="match status" value="2"/>
</dbReference>
<dbReference type="PANTHER" id="PTHR30203">
    <property type="entry name" value="OUTER MEMBRANE CATION EFFLUX PROTEIN"/>
    <property type="match status" value="1"/>
</dbReference>
<dbReference type="PROSITE" id="PS51257">
    <property type="entry name" value="PROKAR_LIPOPROTEIN"/>
    <property type="match status" value="1"/>
</dbReference>
<reference evidence="5" key="1">
    <citation type="submission" date="2016-10" db="EMBL/GenBank/DDBJ databases">
        <authorList>
            <person name="Varghese N."/>
            <person name="Submissions S."/>
        </authorList>
    </citation>
    <scope>NUCLEOTIDE SEQUENCE [LARGE SCALE GENOMIC DNA]</scope>
    <source>
        <strain evidence="5">UNC178MFTsu3.1</strain>
    </source>
</reference>
<dbReference type="Gene3D" id="1.20.1600.10">
    <property type="entry name" value="Outer membrane efflux proteins (OEP)"/>
    <property type="match status" value="1"/>
</dbReference>